<keyword evidence="9" id="KW-0969">Cilium</keyword>
<dbReference type="InterPro" id="IPR001444">
    <property type="entry name" value="Flag_bb_rod_N"/>
</dbReference>
<dbReference type="PANTHER" id="PTHR30435:SF2">
    <property type="entry name" value="FLAGELLAR BASAL-BODY ROD PROTEIN FLGC"/>
    <property type="match status" value="1"/>
</dbReference>
<proteinExistence type="inferred from homology"/>
<dbReference type="NCBIfam" id="TIGR01395">
    <property type="entry name" value="FlgC"/>
    <property type="match status" value="1"/>
</dbReference>
<evidence type="ECO:0000256" key="3">
    <source>
        <dbReference type="ARBA" id="ARBA00017941"/>
    </source>
</evidence>
<accession>A0A8J7CQP6</accession>
<evidence type="ECO:0000259" key="7">
    <source>
        <dbReference type="Pfam" id="PF00460"/>
    </source>
</evidence>
<feature type="domain" description="Flagellar basal-body/hook protein C-terminal" evidence="8">
    <location>
        <begin position="90"/>
        <end position="134"/>
    </location>
</feature>
<sequence length="136" mass="15428">MDTLRLSSKIATYGLKAQAERLRVISQNLANANSVAPRQGEDPYRRQVITFRNVMDRELDARVVKSVRVGEDMSPFDRLYDPSHPGADEQGYVLAPNVNMLVEMMDLREAQRTYEANLNVITLSRELTGATLDMLR</sequence>
<dbReference type="PANTHER" id="PTHR30435">
    <property type="entry name" value="FLAGELLAR PROTEIN"/>
    <property type="match status" value="1"/>
</dbReference>
<dbReference type="Proteomes" id="UP000631034">
    <property type="component" value="Unassembled WGS sequence"/>
</dbReference>
<dbReference type="RefSeq" id="WP_192534060.1">
    <property type="nucleotide sequence ID" value="NZ_JACZHT010000003.1"/>
</dbReference>
<dbReference type="InterPro" id="IPR010930">
    <property type="entry name" value="Flg_bb/hook_C_dom"/>
</dbReference>
<comment type="subunit">
    <text evidence="5 6">The basal body constitutes a major portion of the flagellar organelle and consists of four rings (L,P,S, and M) mounted on a central rod. The rod consists of about 26 subunits of FlgG in the distal portion, and FlgB, FlgC and FlgF are thought to build up the proximal portion of the rod with about 6 subunits each.</text>
</comment>
<name>A0A8J7CQP6_9PROT</name>
<dbReference type="GO" id="GO:0071978">
    <property type="term" value="P:bacterial-type flagellum-dependent swarming motility"/>
    <property type="evidence" value="ECO:0007669"/>
    <property type="project" value="TreeGrafter"/>
</dbReference>
<comment type="subcellular location">
    <subcellularLocation>
        <location evidence="1 6">Bacterial flagellum basal body</location>
    </subcellularLocation>
</comment>
<reference evidence="9" key="1">
    <citation type="submission" date="2020-10" db="EMBL/GenBank/DDBJ databases">
        <title>Genome sequence of the unusual species of purple photosynthetic bacteria, Phaeovibrio sulfidiphilus DSM 23193, type strain.</title>
        <authorList>
            <person name="Kyndt J.A."/>
            <person name="Meyer T.E."/>
        </authorList>
    </citation>
    <scope>NUCLEOTIDE SEQUENCE</scope>
    <source>
        <strain evidence="9">DSM 23193</strain>
    </source>
</reference>
<evidence type="ECO:0000256" key="6">
    <source>
        <dbReference type="RuleBase" id="RU362062"/>
    </source>
</evidence>
<protein>
    <recommendedName>
        <fullName evidence="3 6">Flagellar basal-body rod protein FlgC</fullName>
    </recommendedName>
</protein>
<evidence type="ECO:0000256" key="4">
    <source>
        <dbReference type="ARBA" id="ARBA00023143"/>
    </source>
</evidence>
<comment type="caution">
    <text evidence="9">The sequence shown here is derived from an EMBL/GenBank/DDBJ whole genome shotgun (WGS) entry which is preliminary data.</text>
</comment>
<evidence type="ECO:0000259" key="8">
    <source>
        <dbReference type="Pfam" id="PF06429"/>
    </source>
</evidence>
<dbReference type="AlphaFoldDB" id="A0A8J7CQP6"/>
<dbReference type="InterPro" id="IPR006299">
    <property type="entry name" value="FlgC"/>
</dbReference>
<organism evidence="9 10">
    <name type="scientific">Phaeovibrio sulfidiphilus</name>
    <dbReference type="NCBI Taxonomy" id="1220600"/>
    <lineage>
        <taxon>Bacteria</taxon>
        <taxon>Pseudomonadati</taxon>
        <taxon>Pseudomonadota</taxon>
        <taxon>Alphaproteobacteria</taxon>
        <taxon>Rhodospirillales</taxon>
        <taxon>Rhodospirillaceae</taxon>
        <taxon>Phaeovibrio</taxon>
    </lineage>
</organism>
<evidence type="ECO:0000313" key="9">
    <source>
        <dbReference type="EMBL" id="MBE1237050.1"/>
    </source>
</evidence>
<evidence type="ECO:0000313" key="10">
    <source>
        <dbReference type="Proteomes" id="UP000631034"/>
    </source>
</evidence>
<evidence type="ECO:0000256" key="1">
    <source>
        <dbReference type="ARBA" id="ARBA00004117"/>
    </source>
</evidence>
<keyword evidence="9" id="KW-0966">Cell projection</keyword>
<dbReference type="GO" id="GO:0030694">
    <property type="term" value="C:bacterial-type flagellum basal body, rod"/>
    <property type="evidence" value="ECO:0007669"/>
    <property type="project" value="UniProtKB-UniRule"/>
</dbReference>
<keyword evidence="10" id="KW-1185">Reference proteome</keyword>
<keyword evidence="9" id="KW-0282">Flagellum</keyword>
<keyword evidence="4 6" id="KW-0975">Bacterial flagellum</keyword>
<evidence type="ECO:0000256" key="5">
    <source>
        <dbReference type="ARBA" id="ARBA00025933"/>
    </source>
</evidence>
<evidence type="ECO:0000256" key="2">
    <source>
        <dbReference type="ARBA" id="ARBA00009677"/>
    </source>
</evidence>
<comment type="similarity">
    <text evidence="2">Belongs to the flagella basal body rod proteins family.</text>
</comment>
<dbReference type="Pfam" id="PF06429">
    <property type="entry name" value="Flg_bbr_C"/>
    <property type="match status" value="1"/>
</dbReference>
<gene>
    <name evidence="9" type="primary">flgC</name>
    <name evidence="9" type="ORF">IHV25_05250</name>
</gene>
<dbReference type="EMBL" id="JACZHT010000003">
    <property type="protein sequence ID" value="MBE1237050.1"/>
    <property type="molecule type" value="Genomic_DNA"/>
</dbReference>
<dbReference type="Pfam" id="PF00460">
    <property type="entry name" value="Flg_bb_rod"/>
    <property type="match status" value="1"/>
</dbReference>
<feature type="domain" description="Flagellar basal body rod protein N-terminal" evidence="7">
    <location>
        <begin position="11"/>
        <end position="33"/>
    </location>
</feature>